<sequence>MTAKQQRHTAARLHHTAEHSHYEPGNDIFLHEGSAPPMLQAELPVPLTSRAIFWQPRHDGGEGSMLHLPFLFWLIEDSRPVRIVQIGLAEPVRFLSLCQAVDKLGLEALCMGIVGEGQSWAGKPAEQQATLYGDFSFVTTEDVARATRHAHEQQVDLLVVDMSLTDELMAAVRTHWAPLLSDRAIIVIHDPENNSAGVEARQYFDGLVQDRPSIAFSQSGPGLQIILHGRSQSERLLKLANLKLGMPGYLLARQVFSRLGQGLENAQTARRADDSVKRAKKAADAVQQKLAELEVALAREAKDKAAARAAEQEQVALVAELQAALFDLEKKARDDEHVSACEGEAAGETLREELAEAQALTRAQGAELEAARAARLANAQKREKLEKLLKVAEEEKAALVAERDSARADQKKAEDALLVQAEEQDERRKEAYRKRDDLARKLESAQQKMDAFSSQRDAQGAQIQALEKGNAELSAKLKALVVQADEQASRRKDAHRKRDEALHALDIARQENGGLKEQIGKLEAQVRQSQAKRLAIWQDFETLNAAYDVLQKKTYQAEFSSNGDDVSSA</sequence>
<dbReference type="Pfam" id="PF13578">
    <property type="entry name" value="Methyltransf_24"/>
    <property type="match status" value="1"/>
</dbReference>
<evidence type="ECO:0000256" key="1">
    <source>
        <dbReference type="SAM" id="Coils"/>
    </source>
</evidence>
<dbReference type="EMBL" id="JACIEU010000008">
    <property type="protein sequence ID" value="MBB4148587.1"/>
    <property type="molecule type" value="Genomic_DNA"/>
</dbReference>
<comment type="caution">
    <text evidence="2">The sequence shown here is derived from an EMBL/GenBank/DDBJ whole genome shotgun (WGS) entry which is preliminary data.</text>
</comment>
<name>A0A7W6PWT1_9SPHN</name>
<dbReference type="RefSeq" id="WP_188082324.1">
    <property type="nucleotide sequence ID" value="NZ_JACIEU010000008.1"/>
</dbReference>
<keyword evidence="1" id="KW-0175">Coiled coil</keyword>
<evidence type="ECO:0000313" key="3">
    <source>
        <dbReference type="Proteomes" id="UP000590524"/>
    </source>
</evidence>
<reference evidence="2 3" key="1">
    <citation type="submission" date="2020-08" db="EMBL/GenBank/DDBJ databases">
        <title>Genomic Encyclopedia of Type Strains, Phase IV (KMG-IV): sequencing the most valuable type-strain genomes for metagenomic binning, comparative biology and taxonomic classification.</title>
        <authorList>
            <person name="Goeker M."/>
        </authorList>
    </citation>
    <scope>NUCLEOTIDE SEQUENCE [LARGE SCALE GENOMIC DNA]</scope>
    <source>
        <strain evidence="2 3">DSM 19371</strain>
    </source>
</reference>
<feature type="coiled-coil region" evidence="1">
    <location>
        <begin position="363"/>
        <end position="532"/>
    </location>
</feature>
<accession>A0A7W6PWT1</accession>
<keyword evidence="3" id="KW-1185">Reference proteome</keyword>
<dbReference type="Proteomes" id="UP000590524">
    <property type="component" value="Unassembled WGS sequence"/>
</dbReference>
<dbReference type="AlphaFoldDB" id="A0A7W6PWT1"/>
<protein>
    <submittedName>
        <fullName evidence="2">Uncharacterized protein</fullName>
    </submittedName>
</protein>
<evidence type="ECO:0000313" key="2">
    <source>
        <dbReference type="EMBL" id="MBB4148587.1"/>
    </source>
</evidence>
<feature type="coiled-coil region" evidence="1">
    <location>
        <begin position="269"/>
        <end position="310"/>
    </location>
</feature>
<organism evidence="2 3">
    <name type="scientific">Sphingobium scionense</name>
    <dbReference type="NCBI Taxonomy" id="1404341"/>
    <lineage>
        <taxon>Bacteria</taxon>
        <taxon>Pseudomonadati</taxon>
        <taxon>Pseudomonadota</taxon>
        <taxon>Alphaproteobacteria</taxon>
        <taxon>Sphingomonadales</taxon>
        <taxon>Sphingomonadaceae</taxon>
        <taxon>Sphingobium</taxon>
    </lineage>
</organism>
<proteinExistence type="predicted"/>
<gene>
    <name evidence="2" type="ORF">GGQ90_002370</name>
</gene>